<name>A0A2I0TRG3_LIMLA</name>
<accession>A0A2I0TRG3</accession>
<keyword evidence="4" id="KW-0732">Signal</keyword>
<keyword evidence="9" id="KW-0379">Hydroxylation</keyword>
<evidence type="ECO:0000256" key="5">
    <source>
        <dbReference type="ARBA" id="ARBA00022737"/>
    </source>
</evidence>
<evidence type="ECO:0000259" key="10">
    <source>
        <dbReference type="PROSITE" id="PS50234"/>
    </source>
</evidence>
<dbReference type="PROSITE" id="PS50234">
    <property type="entry name" value="VWFA"/>
    <property type="match status" value="4"/>
</dbReference>
<keyword evidence="12" id="KW-1185">Reference proteome</keyword>
<protein>
    <recommendedName>
        <fullName evidence="10">VWFA domain-containing protein</fullName>
    </recommendedName>
</protein>
<dbReference type="PANTHER" id="PTHR24020">
    <property type="entry name" value="COLLAGEN ALPHA"/>
    <property type="match status" value="1"/>
</dbReference>
<feature type="domain" description="VWFA" evidence="10">
    <location>
        <begin position="537"/>
        <end position="708"/>
    </location>
</feature>
<dbReference type="FunFam" id="3.40.50.410:FF:000004">
    <property type="entry name" value="collagen alpha-6(VI) chain"/>
    <property type="match status" value="2"/>
</dbReference>
<dbReference type="InterPro" id="IPR002035">
    <property type="entry name" value="VWF_A"/>
</dbReference>
<evidence type="ECO:0000256" key="3">
    <source>
        <dbReference type="ARBA" id="ARBA00022530"/>
    </source>
</evidence>
<evidence type="ECO:0000313" key="12">
    <source>
        <dbReference type="Proteomes" id="UP000233556"/>
    </source>
</evidence>
<evidence type="ECO:0000256" key="7">
    <source>
        <dbReference type="ARBA" id="ARBA00023119"/>
    </source>
</evidence>
<proteinExistence type="predicted"/>
<dbReference type="SUPFAM" id="SSF53300">
    <property type="entry name" value="vWA-like"/>
    <property type="match status" value="4"/>
</dbReference>
<keyword evidence="5" id="KW-0677">Repeat</keyword>
<evidence type="ECO:0000256" key="4">
    <source>
        <dbReference type="ARBA" id="ARBA00022729"/>
    </source>
</evidence>
<feature type="domain" description="VWFA" evidence="10">
    <location>
        <begin position="158"/>
        <end position="327"/>
    </location>
</feature>
<keyword evidence="7" id="KW-0176">Collagen</keyword>
<dbReference type="Gene3D" id="3.40.50.410">
    <property type="entry name" value="von Willebrand factor, type A domain"/>
    <property type="match status" value="4"/>
</dbReference>
<dbReference type="EMBL" id="KZ507684">
    <property type="protein sequence ID" value="PKU36381.1"/>
    <property type="molecule type" value="Genomic_DNA"/>
</dbReference>
<comment type="subcellular location">
    <subcellularLocation>
        <location evidence="1">Secreted</location>
        <location evidence="1">Extracellular space</location>
        <location evidence="1">Extracellular matrix</location>
    </subcellularLocation>
</comment>
<feature type="domain" description="VWFA" evidence="10">
    <location>
        <begin position="1"/>
        <end position="142"/>
    </location>
</feature>
<keyword evidence="6" id="KW-0130">Cell adhesion</keyword>
<evidence type="ECO:0000256" key="6">
    <source>
        <dbReference type="ARBA" id="ARBA00022889"/>
    </source>
</evidence>
<dbReference type="Pfam" id="PF00092">
    <property type="entry name" value="VWA"/>
    <property type="match status" value="4"/>
</dbReference>
<evidence type="ECO:0000256" key="2">
    <source>
        <dbReference type="ARBA" id="ARBA00022525"/>
    </source>
</evidence>
<dbReference type="InterPro" id="IPR050525">
    <property type="entry name" value="ECM_Assembly_Org"/>
</dbReference>
<dbReference type="Proteomes" id="UP000233556">
    <property type="component" value="Unassembled WGS sequence"/>
</dbReference>
<sequence length="722" mass="80868">MVSLFDVGISKVRFGLVQFSHFNELEFKLDKYTSKSDVIKAIENVRQISGNTRTGAALAYMKPLFEETRRPAVPCHLVILTDGQSQDSVKESAMKLREDQINIYAIGVRGANTTQLYEIAGVKNRVYFVHDFDSLKDIKNEVVREICTEEACKEMKADVMFLLDSSSSIGDENFQKMKNFTRELVNIIYVGADRMQIGVVQFSHEPKEEFKLNTYSTKRDILSAIDGISPLQSSTLTGEALKFMLKYFQASGGSRHAVKKVLILITDGESQDEVEGPARVLRHKGIIIYSVGVFNANKTQLEEISGKRERVFYVENFDILSQIKSDLIFEMCTSPPDDKCKRVERLDIVFVMDSSGSIDVVQYQAMKNFTIALVKQSNVGPDGVQFGALKYSDEPVELFYLNKYTTKLGITEAIERDDPLGQRTYTAKALIHSEMFFTEKHGSRKSKGVPQVLIVITDGQSHDTHMLGDVAQRLRNEGITIYAIGVAGANRNELVTMAGSEDKCFYVDTFGGLQNLTANITDNMCDISVPECPKKADVIFLMDGSRNIDEEDFRIMKDFVTSVISPAVIAQNTKIGFALYGGVYKEEFNLGIFPNRSELEFKIQSIKQIKGHQSNIENALEKVKLNFQPEKGSRIHENVQQVLVVIMAGRTTSRAARAAESLRKKGVDIYAIGVGNVDQSQLTQITGSSSRKYAVDDFSNLKTIKKRLVDVICEDNRKGKHP</sequence>
<evidence type="ECO:0000313" key="11">
    <source>
        <dbReference type="EMBL" id="PKU36381.1"/>
    </source>
</evidence>
<evidence type="ECO:0000256" key="1">
    <source>
        <dbReference type="ARBA" id="ARBA00004498"/>
    </source>
</evidence>
<dbReference type="CDD" id="cd01472">
    <property type="entry name" value="vWA_collagen"/>
    <property type="match status" value="1"/>
</dbReference>
<dbReference type="CDD" id="cd01450">
    <property type="entry name" value="vWFA_subfamily_ECM"/>
    <property type="match status" value="1"/>
</dbReference>
<gene>
    <name evidence="11" type="ORF">llap_13313</name>
</gene>
<keyword evidence="8" id="KW-0325">Glycoprotein</keyword>
<feature type="domain" description="VWFA" evidence="10">
    <location>
        <begin position="347"/>
        <end position="520"/>
    </location>
</feature>
<keyword evidence="2" id="KW-0964">Secreted</keyword>
<reference evidence="12" key="1">
    <citation type="submission" date="2017-11" db="EMBL/GenBank/DDBJ databases">
        <authorList>
            <person name="Lima N.C."/>
            <person name="Parody-Merino A.M."/>
            <person name="Battley P.F."/>
            <person name="Fidler A.E."/>
            <person name="Prosdocimi F."/>
        </authorList>
    </citation>
    <scope>NUCLEOTIDE SEQUENCE [LARGE SCALE GENOMIC DNA]</scope>
</reference>
<organism evidence="11 12">
    <name type="scientific">Limosa lapponica baueri</name>
    <dbReference type="NCBI Taxonomy" id="1758121"/>
    <lineage>
        <taxon>Eukaryota</taxon>
        <taxon>Metazoa</taxon>
        <taxon>Chordata</taxon>
        <taxon>Craniata</taxon>
        <taxon>Vertebrata</taxon>
        <taxon>Euteleostomi</taxon>
        <taxon>Archelosauria</taxon>
        <taxon>Archosauria</taxon>
        <taxon>Dinosauria</taxon>
        <taxon>Saurischia</taxon>
        <taxon>Theropoda</taxon>
        <taxon>Coelurosauria</taxon>
        <taxon>Aves</taxon>
        <taxon>Neognathae</taxon>
        <taxon>Neoaves</taxon>
        <taxon>Charadriiformes</taxon>
        <taxon>Scolopacidae</taxon>
        <taxon>Limosa</taxon>
    </lineage>
</organism>
<dbReference type="AlphaFoldDB" id="A0A2I0TRG3"/>
<dbReference type="OrthoDB" id="6132182at2759"/>
<evidence type="ECO:0000256" key="8">
    <source>
        <dbReference type="ARBA" id="ARBA00023180"/>
    </source>
</evidence>
<evidence type="ECO:0000256" key="9">
    <source>
        <dbReference type="ARBA" id="ARBA00023278"/>
    </source>
</evidence>
<dbReference type="GO" id="GO:0005581">
    <property type="term" value="C:collagen trimer"/>
    <property type="evidence" value="ECO:0007669"/>
    <property type="project" value="UniProtKB-KW"/>
</dbReference>
<reference evidence="12" key="2">
    <citation type="submission" date="2017-12" db="EMBL/GenBank/DDBJ databases">
        <title>Genome sequence of the Bar-tailed Godwit (Limosa lapponica baueri).</title>
        <authorList>
            <person name="Lima N.C.B."/>
            <person name="Parody-Merino A.M."/>
            <person name="Battley P.F."/>
            <person name="Fidler A.E."/>
            <person name="Prosdocimi F."/>
        </authorList>
    </citation>
    <scope>NUCLEOTIDE SEQUENCE [LARGE SCALE GENOMIC DNA]</scope>
</reference>
<dbReference type="GO" id="GO:0007155">
    <property type="term" value="P:cell adhesion"/>
    <property type="evidence" value="ECO:0007669"/>
    <property type="project" value="UniProtKB-KW"/>
</dbReference>
<dbReference type="SMART" id="SM00327">
    <property type="entry name" value="VWA"/>
    <property type="match status" value="4"/>
</dbReference>
<dbReference type="PANTHER" id="PTHR24020:SF90">
    <property type="entry name" value="COLLAGEN ALPHA-1(XXI) CHAIN"/>
    <property type="match status" value="1"/>
</dbReference>
<keyword evidence="3" id="KW-0272">Extracellular matrix</keyword>
<dbReference type="PRINTS" id="PR00453">
    <property type="entry name" value="VWFADOMAIN"/>
</dbReference>
<dbReference type="FunFam" id="3.40.50.410:FF:000003">
    <property type="entry name" value="Collagen type VI alpha 3 chain"/>
    <property type="match status" value="1"/>
</dbReference>
<dbReference type="InterPro" id="IPR036465">
    <property type="entry name" value="vWFA_dom_sf"/>
</dbReference>